<dbReference type="GO" id="GO:0016020">
    <property type="term" value="C:membrane"/>
    <property type="evidence" value="ECO:0007669"/>
    <property type="project" value="UniProtKB-SubCell"/>
</dbReference>
<reference evidence="8" key="1">
    <citation type="submission" date="2020-09" db="EMBL/GenBank/DDBJ databases">
        <title>Comparative genome analyses of four rice-infecting Rhizoctonia solani isolates reveal extensive enrichment of homogalacturonan modification genes.</title>
        <authorList>
            <person name="Lee D.-Y."/>
            <person name="Jeon J."/>
            <person name="Kim K.-T."/>
            <person name="Cheong K."/>
            <person name="Song H."/>
            <person name="Choi G."/>
            <person name="Ko J."/>
            <person name="Opiyo S.O."/>
            <person name="Zuo S."/>
            <person name="Madhav S."/>
            <person name="Lee Y.-H."/>
            <person name="Wang G.-L."/>
        </authorList>
    </citation>
    <scope>NUCLEOTIDE SEQUENCE</scope>
    <source>
        <strain evidence="8">AG1-IA WGL</strain>
    </source>
</reference>
<evidence type="ECO:0000313" key="8">
    <source>
        <dbReference type="EMBL" id="KAF8686904.1"/>
    </source>
</evidence>
<feature type="transmembrane region" description="Helical" evidence="6">
    <location>
        <begin position="115"/>
        <end position="133"/>
    </location>
</feature>
<feature type="domain" description="Major facilitator superfamily (MFS) profile" evidence="7">
    <location>
        <begin position="43"/>
        <end position="170"/>
    </location>
</feature>
<dbReference type="Gene3D" id="1.20.1250.20">
    <property type="entry name" value="MFS general substrate transporter like domains"/>
    <property type="match status" value="1"/>
</dbReference>
<dbReference type="Pfam" id="PF07690">
    <property type="entry name" value="MFS_1"/>
    <property type="match status" value="1"/>
</dbReference>
<keyword evidence="4 6" id="KW-1133">Transmembrane helix</keyword>
<evidence type="ECO:0000256" key="1">
    <source>
        <dbReference type="ARBA" id="ARBA00004141"/>
    </source>
</evidence>
<sequence length="170" mass="18730">MPRSIVNNITKRGKHQRIRVEADDNGYSQEPVAQQRTPLPVKQVIVLCLMRFAEPISFSVIFPFVNQMIEELGVTSDPKELGYFSGLVEGVFALAQFCTVWFWGSLSDKIGRRPVLITGLCGVIGSTIMFGLSKSFTMMLISRALSGALNGNVAVIKRSTIVILSITVLH</sequence>
<evidence type="ECO:0000256" key="2">
    <source>
        <dbReference type="ARBA" id="ARBA00022448"/>
    </source>
</evidence>
<dbReference type="PANTHER" id="PTHR23504">
    <property type="entry name" value="MAJOR FACILITATOR SUPERFAMILY DOMAIN-CONTAINING PROTEIN 10"/>
    <property type="match status" value="1"/>
</dbReference>
<accession>A0A8H7HG91</accession>
<organism evidence="8 9">
    <name type="scientific">Rhizoctonia solani</name>
    <dbReference type="NCBI Taxonomy" id="456999"/>
    <lineage>
        <taxon>Eukaryota</taxon>
        <taxon>Fungi</taxon>
        <taxon>Dikarya</taxon>
        <taxon>Basidiomycota</taxon>
        <taxon>Agaricomycotina</taxon>
        <taxon>Agaricomycetes</taxon>
        <taxon>Cantharellales</taxon>
        <taxon>Ceratobasidiaceae</taxon>
        <taxon>Rhizoctonia</taxon>
    </lineage>
</organism>
<protein>
    <submittedName>
        <fullName evidence="8">Major Facilitator Superfamily</fullName>
    </submittedName>
</protein>
<keyword evidence="2" id="KW-0813">Transport</keyword>
<feature type="transmembrane region" description="Helical" evidence="6">
    <location>
        <begin position="44"/>
        <end position="69"/>
    </location>
</feature>
<dbReference type="InterPro" id="IPR011701">
    <property type="entry name" value="MFS"/>
</dbReference>
<evidence type="ECO:0000259" key="7">
    <source>
        <dbReference type="PROSITE" id="PS50850"/>
    </source>
</evidence>
<dbReference type="PROSITE" id="PS50850">
    <property type="entry name" value="MFS"/>
    <property type="match status" value="1"/>
</dbReference>
<proteinExistence type="predicted"/>
<dbReference type="InterPro" id="IPR036259">
    <property type="entry name" value="MFS_trans_sf"/>
</dbReference>
<dbReference type="PANTHER" id="PTHR23504:SF15">
    <property type="entry name" value="MAJOR FACILITATOR SUPERFAMILY (MFS) PROFILE DOMAIN-CONTAINING PROTEIN"/>
    <property type="match status" value="1"/>
</dbReference>
<name>A0A8H7HG91_9AGAM</name>
<evidence type="ECO:0000256" key="5">
    <source>
        <dbReference type="ARBA" id="ARBA00023136"/>
    </source>
</evidence>
<dbReference type="OrthoDB" id="419616at2759"/>
<evidence type="ECO:0000256" key="6">
    <source>
        <dbReference type="SAM" id="Phobius"/>
    </source>
</evidence>
<comment type="caution">
    <text evidence="8">The sequence shown here is derived from an EMBL/GenBank/DDBJ whole genome shotgun (WGS) entry which is preliminary data.</text>
</comment>
<dbReference type="GO" id="GO:0022857">
    <property type="term" value="F:transmembrane transporter activity"/>
    <property type="evidence" value="ECO:0007669"/>
    <property type="project" value="InterPro"/>
</dbReference>
<dbReference type="AlphaFoldDB" id="A0A8H7HG91"/>
<feature type="transmembrane region" description="Helical" evidence="6">
    <location>
        <begin position="81"/>
        <end position="103"/>
    </location>
</feature>
<dbReference type="EMBL" id="JACYCD010000724">
    <property type="protein sequence ID" value="KAF8686904.1"/>
    <property type="molecule type" value="Genomic_DNA"/>
</dbReference>
<evidence type="ECO:0000256" key="4">
    <source>
        <dbReference type="ARBA" id="ARBA00022989"/>
    </source>
</evidence>
<keyword evidence="5 6" id="KW-0472">Membrane</keyword>
<evidence type="ECO:0000256" key="3">
    <source>
        <dbReference type="ARBA" id="ARBA00022692"/>
    </source>
</evidence>
<feature type="non-terminal residue" evidence="8">
    <location>
        <position position="1"/>
    </location>
</feature>
<keyword evidence="3 6" id="KW-0812">Transmembrane</keyword>
<evidence type="ECO:0000313" key="9">
    <source>
        <dbReference type="Proteomes" id="UP000602905"/>
    </source>
</evidence>
<dbReference type="InterPro" id="IPR020846">
    <property type="entry name" value="MFS_dom"/>
</dbReference>
<dbReference type="SUPFAM" id="SSF103473">
    <property type="entry name" value="MFS general substrate transporter"/>
    <property type="match status" value="1"/>
</dbReference>
<dbReference type="Proteomes" id="UP000602905">
    <property type="component" value="Unassembled WGS sequence"/>
</dbReference>
<gene>
    <name evidence="8" type="ORF">RHS03_10044</name>
</gene>
<comment type="subcellular location">
    <subcellularLocation>
        <location evidence="1">Membrane</location>
        <topology evidence="1">Multi-pass membrane protein</topology>
    </subcellularLocation>
</comment>